<dbReference type="EMBL" id="MABE01000211">
    <property type="protein sequence ID" value="OUS40909.1"/>
    <property type="molecule type" value="Genomic_DNA"/>
</dbReference>
<organism evidence="1 2">
    <name type="scientific">Oleispira antarctica</name>
    <dbReference type="NCBI Taxonomy" id="188908"/>
    <lineage>
        <taxon>Bacteria</taxon>
        <taxon>Pseudomonadati</taxon>
        <taxon>Pseudomonadota</taxon>
        <taxon>Gammaproteobacteria</taxon>
        <taxon>Oceanospirillales</taxon>
        <taxon>Oceanospirillaceae</taxon>
        <taxon>Oleispira</taxon>
    </lineage>
</organism>
<dbReference type="Proteomes" id="UP000227088">
    <property type="component" value="Unassembled WGS sequence"/>
</dbReference>
<dbReference type="AlphaFoldDB" id="A0A1Y5HUE2"/>
<evidence type="ECO:0000313" key="1">
    <source>
        <dbReference type="EMBL" id="OUS40909.1"/>
    </source>
</evidence>
<accession>A0A1Y5HUE2</accession>
<feature type="non-terminal residue" evidence="1">
    <location>
        <position position="1"/>
    </location>
</feature>
<reference evidence="2" key="1">
    <citation type="journal article" date="2017" name="Proc. Natl. Acad. Sci. U.S.A.">
        <title>Simulation of Deepwater Horizon oil plume reveals substrate specialization within a complex community of hydrocarbon degraders.</title>
        <authorList>
            <person name="Hu P."/>
            <person name="Dubinsky E.A."/>
            <person name="Probst A.J."/>
            <person name="Wang J."/>
            <person name="Sieber C.M.K."/>
            <person name="Tom L.M."/>
            <person name="Gardinali P."/>
            <person name="Banfield J.F."/>
            <person name="Atlas R.M."/>
            <person name="Andersen G.L."/>
        </authorList>
    </citation>
    <scope>NUCLEOTIDE SEQUENCE [LARGE SCALE GENOMIC DNA]</scope>
</reference>
<proteinExistence type="predicted"/>
<evidence type="ECO:0008006" key="3">
    <source>
        <dbReference type="Google" id="ProtNLM"/>
    </source>
</evidence>
<name>A0A1Y5HUE2_OLEAN</name>
<gene>
    <name evidence="1" type="ORF">A9R00_03630</name>
</gene>
<sequence length="137" mass="15393">HSLIEVDAQDRQAKVLISIKNPITPAVENNSNHKGRLLLGSYVDCILFAQPIDDVYVLKNKFIKEGGYVWVVNDKKLYKRQLIMTYQGREKSWVESGFVEGDMLLTSNLGVITEGTPVRLTSDSLASDKLALKQKVK</sequence>
<evidence type="ECO:0000313" key="2">
    <source>
        <dbReference type="Proteomes" id="UP000227088"/>
    </source>
</evidence>
<comment type="caution">
    <text evidence="1">The sequence shown here is derived from an EMBL/GenBank/DDBJ whole genome shotgun (WGS) entry which is preliminary data.</text>
</comment>
<protein>
    <recommendedName>
        <fullName evidence="3">Efflux transporter periplasmic adaptor subunit</fullName>
    </recommendedName>
</protein>
<dbReference type="Gene3D" id="2.40.420.20">
    <property type="match status" value="1"/>
</dbReference>